<organism evidence="2 3">
    <name type="scientific">Ovis ammon polii</name>
    <dbReference type="NCBI Taxonomy" id="230172"/>
    <lineage>
        <taxon>Eukaryota</taxon>
        <taxon>Metazoa</taxon>
        <taxon>Chordata</taxon>
        <taxon>Craniata</taxon>
        <taxon>Vertebrata</taxon>
        <taxon>Euteleostomi</taxon>
        <taxon>Mammalia</taxon>
        <taxon>Eutheria</taxon>
        <taxon>Laurasiatheria</taxon>
        <taxon>Artiodactyla</taxon>
        <taxon>Ruminantia</taxon>
        <taxon>Pecora</taxon>
        <taxon>Bovidae</taxon>
        <taxon>Caprinae</taxon>
        <taxon>Ovis</taxon>
    </lineage>
</organism>
<dbReference type="EMBL" id="JAKZEL010000018">
    <property type="protein sequence ID" value="KAI4535423.1"/>
    <property type="molecule type" value="Genomic_DNA"/>
</dbReference>
<dbReference type="AlphaFoldDB" id="A0AAD4Y5L9"/>
<evidence type="ECO:0000256" key="1">
    <source>
        <dbReference type="SAM" id="MobiDB-lite"/>
    </source>
</evidence>
<accession>A0AAD4Y5L9</accession>
<reference evidence="2" key="1">
    <citation type="submission" date="2022-03" db="EMBL/GenBank/DDBJ databases">
        <title>Genomic analyses of argali, domestic sheep and their hybrids provide insights into chromosomal evolution, heterosis and genetic basis of agronomic traits.</title>
        <authorList>
            <person name="Li M."/>
        </authorList>
    </citation>
    <scope>NUCLEOTIDE SEQUENCE</scope>
    <source>
        <strain evidence="2">CAU-MHL-2022a</strain>
        <tissue evidence="2">Skin</tissue>
    </source>
</reference>
<dbReference type="Proteomes" id="UP001214576">
    <property type="component" value="Unassembled WGS sequence"/>
</dbReference>
<comment type="caution">
    <text evidence="2">The sequence shown here is derived from an EMBL/GenBank/DDBJ whole genome shotgun (WGS) entry which is preliminary data.</text>
</comment>
<feature type="region of interest" description="Disordered" evidence="1">
    <location>
        <begin position="36"/>
        <end position="55"/>
    </location>
</feature>
<sequence length="160" mass="17790">MKYQKYLTVLQMAIGVTPSNRGSLLPLKRRLWVTPSSENPSGATSSVSQGKPSLRRIKGRLHRSKSLDSIDFCELTECYTFKKQFGKGFHERQKVFRFDSLMQLALSYNCGEPDFKTFAAKSNGQMLLGEGSTVTSNGTGEYTLTLVTPAIAGLSLEMFF</sequence>
<protein>
    <submittedName>
        <fullName evidence="2">Uncharacterized protein</fullName>
    </submittedName>
</protein>
<keyword evidence="3" id="KW-1185">Reference proteome</keyword>
<name>A0AAD4Y5L9_OVIAM</name>
<proteinExistence type="predicted"/>
<gene>
    <name evidence="2" type="ORF">MG293_014649</name>
</gene>
<evidence type="ECO:0000313" key="2">
    <source>
        <dbReference type="EMBL" id="KAI4535423.1"/>
    </source>
</evidence>
<feature type="compositionally biased region" description="Polar residues" evidence="1">
    <location>
        <begin position="36"/>
        <end position="51"/>
    </location>
</feature>
<evidence type="ECO:0000313" key="3">
    <source>
        <dbReference type="Proteomes" id="UP001214576"/>
    </source>
</evidence>